<dbReference type="VEuPathDB" id="FungiDB:AMAG_13734"/>
<dbReference type="AlphaFoldDB" id="A0A0L0T3Q0"/>
<evidence type="ECO:0000259" key="5">
    <source>
        <dbReference type="PROSITE" id="PS50011"/>
    </source>
</evidence>
<dbReference type="EMBL" id="GG745360">
    <property type="protein sequence ID" value="KNE69367.1"/>
    <property type="molecule type" value="Genomic_DNA"/>
</dbReference>
<evidence type="ECO:0000256" key="1">
    <source>
        <dbReference type="ARBA" id="ARBA00022741"/>
    </source>
</evidence>
<evidence type="ECO:0000313" key="7">
    <source>
        <dbReference type="Proteomes" id="UP000054350"/>
    </source>
</evidence>
<dbReference type="InterPro" id="IPR008271">
    <property type="entry name" value="Ser/Thr_kinase_AS"/>
</dbReference>
<reference evidence="6 7" key="1">
    <citation type="submission" date="2009-11" db="EMBL/GenBank/DDBJ databases">
        <title>Annotation of Allomyces macrogynus ATCC 38327.</title>
        <authorList>
            <consortium name="The Broad Institute Genome Sequencing Platform"/>
            <person name="Russ C."/>
            <person name="Cuomo C."/>
            <person name="Burger G."/>
            <person name="Gray M.W."/>
            <person name="Holland P.W.H."/>
            <person name="King N."/>
            <person name="Lang F.B.F."/>
            <person name="Roger A.J."/>
            <person name="Ruiz-Trillo I."/>
            <person name="Young S.K."/>
            <person name="Zeng Q."/>
            <person name="Gargeya S."/>
            <person name="Fitzgerald M."/>
            <person name="Haas B."/>
            <person name="Abouelleil A."/>
            <person name="Alvarado L."/>
            <person name="Arachchi H.M."/>
            <person name="Berlin A."/>
            <person name="Chapman S.B."/>
            <person name="Gearin G."/>
            <person name="Goldberg J."/>
            <person name="Griggs A."/>
            <person name="Gujja S."/>
            <person name="Hansen M."/>
            <person name="Heiman D."/>
            <person name="Howarth C."/>
            <person name="Larimer J."/>
            <person name="Lui A."/>
            <person name="MacDonald P.J.P."/>
            <person name="McCowen C."/>
            <person name="Montmayeur A."/>
            <person name="Murphy C."/>
            <person name="Neiman D."/>
            <person name="Pearson M."/>
            <person name="Priest M."/>
            <person name="Roberts A."/>
            <person name="Saif S."/>
            <person name="Shea T."/>
            <person name="Sisk P."/>
            <person name="Stolte C."/>
            <person name="Sykes S."/>
            <person name="Wortman J."/>
            <person name="Nusbaum C."/>
            <person name="Birren B."/>
        </authorList>
    </citation>
    <scope>NUCLEOTIDE SEQUENCE [LARGE SCALE GENOMIC DNA]</scope>
    <source>
        <strain evidence="6 7">ATCC 38327</strain>
    </source>
</reference>
<name>A0A0L0T3Q0_ALLM3</name>
<accession>A0A0L0T3Q0</accession>
<reference evidence="7" key="2">
    <citation type="submission" date="2009-11" db="EMBL/GenBank/DDBJ databases">
        <title>The Genome Sequence of Allomyces macrogynus strain ATCC 38327.</title>
        <authorList>
            <consortium name="The Broad Institute Genome Sequencing Platform"/>
            <person name="Russ C."/>
            <person name="Cuomo C."/>
            <person name="Shea T."/>
            <person name="Young S.K."/>
            <person name="Zeng Q."/>
            <person name="Koehrsen M."/>
            <person name="Haas B."/>
            <person name="Borodovsky M."/>
            <person name="Guigo R."/>
            <person name="Alvarado L."/>
            <person name="Berlin A."/>
            <person name="Borenstein D."/>
            <person name="Chen Z."/>
            <person name="Engels R."/>
            <person name="Freedman E."/>
            <person name="Gellesch M."/>
            <person name="Goldberg J."/>
            <person name="Griggs A."/>
            <person name="Gujja S."/>
            <person name="Heiman D."/>
            <person name="Hepburn T."/>
            <person name="Howarth C."/>
            <person name="Jen D."/>
            <person name="Larson L."/>
            <person name="Lewis B."/>
            <person name="Mehta T."/>
            <person name="Park D."/>
            <person name="Pearson M."/>
            <person name="Roberts A."/>
            <person name="Saif S."/>
            <person name="Shenoy N."/>
            <person name="Sisk P."/>
            <person name="Stolte C."/>
            <person name="Sykes S."/>
            <person name="Walk T."/>
            <person name="White J."/>
            <person name="Yandava C."/>
            <person name="Burger G."/>
            <person name="Gray M.W."/>
            <person name="Holland P.W.H."/>
            <person name="King N."/>
            <person name="Lang F.B.F."/>
            <person name="Roger A.J."/>
            <person name="Ruiz-Trillo I."/>
            <person name="Lander E."/>
            <person name="Nusbaum C."/>
        </authorList>
    </citation>
    <scope>NUCLEOTIDE SEQUENCE [LARGE SCALE GENOMIC DNA]</scope>
    <source>
        <strain evidence="7">ATCC 38327</strain>
    </source>
</reference>
<dbReference type="InterPro" id="IPR011009">
    <property type="entry name" value="Kinase-like_dom_sf"/>
</dbReference>
<evidence type="ECO:0000256" key="3">
    <source>
        <dbReference type="SAM" id="Coils"/>
    </source>
</evidence>
<dbReference type="InterPro" id="IPR051681">
    <property type="entry name" value="Ser/Thr_Kinases-Pseudokinases"/>
</dbReference>
<organism evidence="6 7">
    <name type="scientific">Allomyces macrogynus (strain ATCC 38327)</name>
    <name type="common">Allomyces javanicus var. macrogynus</name>
    <dbReference type="NCBI Taxonomy" id="578462"/>
    <lineage>
        <taxon>Eukaryota</taxon>
        <taxon>Fungi</taxon>
        <taxon>Fungi incertae sedis</taxon>
        <taxon>Blastocladiomycota</taxon>
        <taxon>Blastocladiomycetes</taxon>
        <taxon>Blastocladiales</taxon>
        <taxon>Blastocladiaceae</taxon>
        <taxon>Allomyces</taxon>
    </lineage>
</organism>
<protein>
    <submittedName>
        <fullName evidence="6">TKL/TKL-CCIN protein kinase, variant</fullName>
    </submittedName>
</protein>
<dbReference type="PANTHER" id="PTHR44329">
    <property type="entry name" value="SERINE/THREONINE-PROTEIN KINASE TNNI3K-RELATED"/>
    <property type="match status" value="1"/>
</dbReference>
<dbReference type="GO" id="GO:0004674">
    <property type="term" value="F:protein serine/threonine kinase activity"/>
    <property type="evidence" value="ECO:0007669"/>
    <property type="project" value="TreeGrafter"/>
</dbReference>
<feature type="compositionally biased region" description="Basic and acidic residues" evidence="4">
    <location>
        <begin position="672"/>
        <end position="682"/>
    </location>
</feature>
<keyword evidence="7" id="KW-1185">Reference proteome</keyword>
<dbReference type="InterPro" id="IPR000719">
    <property type="entry name" value="Prot_kinase_dom"/>
</dbReference>
<dbReference type="Proteomes" id="UP000054350">
    <property type="component" value="Unassembled WGS sequence"/>
</dbReference>
<dbReference type="SMART" id="SM00220">
    <property type="entry name" value="S_TKc"/>
    <property type="match status" value="1"/>
</dbReference>
<sequence length="800" mass="87329">MPSISTNSSYVVSSTSSNRATAAAVQDGDQLRPVATQSPDALPLRPLLTRLKVEAEQPVHAAHQNLLNFVARMAGTVYETLQDQFASTGRSELWDQLYKILIRVDAAMTVGDAITQLVRLEMDNAVLFNAVRQLARLASAIKKLSWATDLGQQLPAVGEKKIDVQAEPMADVEEEIWTEAAKDFDVQLKQLRDLDALTDDDLAAALRLRPSDRLEALAAVGKVLQKPSIAAVSKHLPRAVGAQVIVLDAQLRQTARRIQVTLEQAVPAADRAASSARTTQLDHLAVTAHEFIVDQEPFARGGFAELYRATWIARNSDEVVMKRLLPSAVLGKTMRDDLAKEARAWAAVHHEHVLPLLGVCLAANAPFLITPYMPYGTLVEYAETRPKEHTRLLLEVSLGMAHIHRCGIAHGDLKGNNVLVDVDGVAKVTDFGLARFAADASRTTLRNNQGPVRWLAPERLEPGNKRVYEPDVYAFAMLCYEVVAGRAPFYEQPSDIVVLSWIQRGDRPTAPMAAASYSPALWGIVAQCWAQNPAVRPSFCAVAGMLHPLVPGAPPLAADVAARCVAETAAKHEQREKELCAVIELLEKRLNDANARSAQVEVLKERVRDADARVAQVENKARQDEEKRSAAIDQLEKRTRDADALARRESERATAAAERARDAEARAAQAESRARRESERADMAVAAADRMRTEIATERSCRADSDRAAAQARQECERERSARVTAENEVERLRRQLRDIPSPSPSPSPGYGFGFGPAFMSFDMGGQGGGGGGGGRRVMHCSICGMAGTNASTHPHHGRR</sequence>
<dbReference type="PROSITE" id="PS00108">
    <property type="entry name" value="PROTEIN_KINASE_ST"/>
    <property type="match status" value="1"/>
</dbReference>
<feature type="region of interest" description="Disordered" evidence="4">
    <location>
        <begin position="658"/>
        <end position="684"/>
    </location>
</feature>
<feature type="domain" description="Protein kinase" evidence="5">
    <location>
        <begin position="292"/>
        <end position="550"/>
    </location>
</feature>
<keyword evidence="2" id="KW-0067">ATP-binding</keyword>
<dbReference type="SUPFAM" id="SSF56112">
    <property type="entry name" value="Protein kinase-like (PK-like)"/>
    <property type="match status" value="1"/>
</dbReference>
<keyword evidence="6" id="KW-0418">Kinase</keyword>
<dbReference type="Gene3D" id="1.10.510.10">
    <property type="entry name" value="Transferase(Phosphotransferase) domain 1"/>
    <property type="match status" value="1"/>
</dbReference>
<dbReference type="OrthoDB" id="2146423at2759"/>
<keyword evidence="1" id="KW-0547">Nucleotide-binding</keyword>
<feature type="coiled-coil region" evidence="3">
    <location>
        <begin position="709"/>
        <end position="736"/>
    </location>
</feature>
<proteinExistence type="predicted"/>
<dbReference type="Pfam" id="PF07714">
    <property type="entry name" value="PK_Tyr_Ser-Thr"/>
    <property type="match status" value="1"/>
</dbReference>
<dbReference type="GO" id="GO:0005524">
    <property type="term" value="F:ATP binding"/>
    <property type="evidence" value="ECO:0007669"/>
    <property type="project" value="UniProtKB-KW"/>
</dbReference>
<dbReference type="PRINTS" id="PR00109">
    <property type="entry name" value="TYRKINASE"/>
</dbReference>
<dbReference type="InterPro" id="IPR001245">
    <property type="entry name" value="Ser-Thr/Tyr_kinase_cat_dom"/>
</dbReference>
<dbReference type="PROSITE" id="PS50011">
    <property type="entry name" value="PROTEIN_KINASE_DOM"/>
    <property type="match status" value="1"/>
</dbReference>
<evidence type="ECO:0000256" key="4">
    <source>
        <dbReference type="SAM" id="MobiDB-lite"/>
    </source>
</evidence>
<evidence type="ECO:0000313" key="6">
    <source>
        <dbReference type="EMBL" id="KNE69367.1"/>
    </source>
</evidence>
<keyword evidence="6" id="KW-0808">Transferase</keyword>
<gene>
    <name evidence="6" type="ORF">AMAG_13734</name>
</gene>
<dbReference type="PANTHER" id="PTHR44329:SF298">
    <property type="entry name" value="MIXED LINEAGE KINASE DOMAIN-LIKE PROTEIN"/>
    <property type="match status" value="1"/>
</dbReference>
<keyword evidence="3" id="KW-0175">Coiled coil</keyword>
<evidence type="ECO:0000256" key="2">
    <source>
        <dbReference type="ARBA" id="ARBA00022840"/>
    </source>
</evidence>